<sequence>MPTKAEKEVYAKLTRLGCILCRQHGINTTDTPTEIHHIRRFGGKRSLAPAIGLCAYHHRLGDNSYHSLGAKGFTKYWGISPEELLKKTNDLLQETS</sequence>
<organism evidence="1">
    <name type="scientific">uncultured Caudovirales phage</name>
    <dbReference type="NCBI Taxonomy" id="2100421"/>
    <lineage>
        <taxon>Viruses</taxon>
        <taxon>Duplodnaviria</taxon>
        <taxon>Heunggongvirae</taxon>
        <taxon>Uroviricota</taxon>
        <taxon>Caudoviricetes</taxon>
        <taxon>Peduoviridae</taxon>
        <taxon>Maltschvirus</taxon>
        <taxon>Maltschvirus maltsch</taxon>
    </lineage>
</organism>
<gene>
    <name evidence="1" type="ORF">UFOVP192_2</name>
</gene>
<dbReference type="EMBL" id="LR798232">
    <property type="protein sequence ID" value="CAB5212315.1"/>
    <property type="molecule type" value="Genomic_DNA"/>
</dbReference>
<dbReference type="Pfam" id="PF16786">
    <property type="entry name" value="RecA_dep_nuc"/>
    <property type="match status" value="1"/>
</dbReference>
<reference evidence="1" key="1">
    <citation type="submission" date="2020-05" db="EMBL/GenBank/DDBJ databases">
        <authorList>
            <person name="Chiriac C."/>
            <person name="Salcher M."/>
            <person name="Ghai R."/>
            <person name="Kavagutti S V."/>
        </authorList>
    </citation>
    <scope>NUCLEOTIDE SEQUENCE</scope>
</reference>
<proteinExistence type="predicted"/>
<accession>A0A6J7WEB3</accession>
<dbReference type="InterPro" id="IPR031875">
    <property type="entry name" value="RecA_dep_nuc"/>
</dbReference>
<evidence type="ECO:0000313" key="1">
    <source>
        <dbReference type="EMBL" id="CAB5212315.1"/>
    </source>
</evidence>
<protein>
    <submittedName>
        <fullName evidence="1">Recombination enhancement, RecA-dependent nuclease</fullName>
    </submittedName>
</protein>
<dbReference type="Gene3D" id="3.30.40.190">
    <property type="match status" value="1"/>
</dbReference>
<name>A0A6J7WEB3_9CAUD</name>